<keyword evidence="3" id="KW-0238">DNA-binding</keyword>
<evidence type="ECO:0000313" key="6">
    <source>
        <dbReference type="EMBL" id="TDQ42189.1"/>
    </source>
</evidence>
<dbReference type="SMART" id="SM00354">
    <property type="entry name" value="HTH_LACI"/>
    <property type="match status" value="1"/>
</dbReference>
<dbReference type="InterPro" id="IPR046335">
    <property type="entry name" value="LacI/GalR-like_sensor"/>
</dbReference>
<dbReference type="Pfam" id="PF13377">
    <property type="entry name" value="Peripla_BP_3"/>
    <property type="match status" value="1"/>
</dbReference>
<dbReference type="AlphaFoldDB" id="A0A4R6UB69"/>
<dbReference type="InterPro" id="IPR028082">
    <property type="entry name" value="Peripla_BP_I"/>
</dbReference>
<feature type="domain" description="HTH lacI-type" evidence="5">
    <location>
        <begin position="3"/>
        <end position="57"/>
    </location>
</feature>
<evidence type="ECO:0000256" key="1">
    <source>
        <dbReference type="ARBA" id="ARBA00022491"/>
    </source>
</evidence>
<dbReference type="GO" id="GO:0003700">
    <property type="term" value="F:DNA-binding transcription factor activity"/>
    <property type="evidence" value="ECO:0007669"/>
    <property type="project" value="TreeGrafter"/>
</dbReference>
<evidence type="ECO:0000259" key="5">
    <source>
        <dbReference type="PROSITE" id="PS50932"/>
    </source>
</evidence>
<dbReference type="OrthoDB" id="9796186at2"/>
<dbReference type="Pfam" id="PF00356">
    <property type="entry name" value="LacI"/>
    <property type="match status" value="1"/>
</dbReference>
<dbReference type="Proteomes" id="UP000295632">
    <property type="component" value="Unassembled WGS sequence"/>
</dbReference>
<evidence type="ECO:0000256" key="4">
    <source>
        <dbReference type="ARBA" id="ARBA00023163"/>
    </source>
</evidence>
<protein>
    <submittedName>
        <fullName evidence="6">LacI family transcriptional regulator</fullName>
    </submittedName>
</protein>
<dbReference type="SUPFAM" id="SSF53822">
    <property type="entry name" value="Periplasmic binding protein-like I"/>
    <property type="match status" value="1"/>
</dbReference>
<evidence type="ECO:0000313" key="7">
    <source>
        <dbReference type="Proteomes" id="UP000295632"/>
    </source>
</evidence>
<comment type="caution">
    <text evidence="6">The sequence shown here is derived from an EMBL/GenBank/DDBJ whole genome shotgun (WGS) entry which is preliminary data.</text>
</comment>
<dbReference type="InterPro" id="IPR000843">
    <property type="entry name" value="HTH_LacI"/>
</dbReference>
<accession>A0A4R6UB69</accession>
<keyword evidence="2" id="KW-0805">Transcription regulation</keyword>
<dbReference type="PROSITE" id="PS50932">
    <property type="entry name" value="HTH_LACI_2"/>
    <property type="match status" value="1"/>
</dbReference>
<name>A0A4R6UB69_9BACI</name>
<dbReference type="SUPFAM" id="SSF47413">
    <property type="entry name" value="lambda repressor-like DNA-binding domains"/>
    <property type="match status" value="1"/>
</dbReference>
<dbReference type="InterPro" id="IPR010982">
    <property type="entry name" value="Lambda_DNA-bd_dom_sf"/>
</dbReference>
<dbReference type="GO" id="GO:0000976">
    <property type="term" value="F:transcription cis-regulatory region binding"/>
    <property type="evidence" value="ECO:0007669"/>
    <property type="project" value="TreeGrafter"/>
</dbReference>
<organism evidence="6 7">
    <name type="scientific">Aureibacillus halotolerans</name>
    <dbReference type="NCBI Taxonomy" id="1508390"/>
    <lineage>
        <taxon>Bacteria</taxon>
        <taxon>Bacillati</taxon>
        <taxon>Bacillota</taxon>
        <taxon>Bacilli</taxon>
        <taxon>Bacillales</taxon>
        <taxon>Bacillaceae</taxon>
        <taxon>Aureibacillus</taxon>
    </lineage>
</organism>
<proteinExistence type="predicted"/>
<gene>
    <name evidence="6" type="ORF">EV213_102220</name>
</gene>
<evidence type="ECO:0000256" key="3">
    <source>
        <dbReference type="ARBA" id="ARBA00023125"/>
    </source>
</evidence>
<dbReference type="Gene3D" id="3.40.50.2300">
    <property type="match status" value="2"/>
</dbReference>
<dbReference type="PANTHER" id="PTHR30146:SF151">
    <property type="entry name" value="HTH-TYPE TRANSCRIPTIONAL REPRESSOR CYTR"/>
    <property type="match status" value="1"/>
</dbReference>
<dbReference type="RefSeq" id="WP_133579075.1">
    <property type="nucleotide sequence ID" value="NZ_SNYJ01000002.1"/>
</dbReference>
<reference evidence="6 7" key="1">
    <citation type="submission" date="2019-03" db="EMBL/GenBank/DDBJ databases">
        <title>Genomic Encyclopedia of Type Strains, Phase IV (KMG-IV): sequencing the most valuable type-strain genomes for metagenomic binning, comparative biology and taxonomic classification.</title>
        <authorList>
            <person name="Goeker M."/>
        </authorList>
    </citation>
    <scope>NUCLEOTIDE SEQUENCE [LARGE SCALE GENOMIC DNA]</scope>
    <source>
        <strain evidence="6 7">DSM 28697</strain>
    </source>
</reference>
<keyword evidence="7" id="KW-1185">Reference proteome</keyword>
<dbReference type="CDD" id="cd06284">
    <property type="entry name" value="PBP1_LacI-like"/>
    <property type="match status" value="1"/>
</dbReference>
<sequence length="333" mass="36757">MAAKMKEVAKLANVSTATVSRVFHEPERVRQETREKVLAAVAQLNYQPNALARHLRRLKTNIILVVVPDITNTFFSGVLRGIEEIATKNAYRVIVGDAESDPENEYDYVNLLRQKQADGMILLSARMDQGMIEQLAEEYPVVLACDYVKSSTVPIVSIDNELGAKQAVRYLVELGHKHIVHIAGPLHTVLSQDRKRGFLKGMEEASLSVNDGDVVIGHFSYEGGRDAAMSVIQTGKVPDAFFCASDEMAFGVINALHASGYVVPRDVSVIGFDNIPFASIFQPQLTTIAQPMRQIGVKAMEMMLALLEGEALSLRHEVLQEELLVRETTKPNA</sequence>
<dbReference type="PANTHER" id="PTHR30146">
    <property type="entry name" value="LACI-RELATED TRANSCRIPTIONAL REPRESSOR"/>
    <property type="match status" value="1"/>
</dbReference>
<dbReference type="CDD" id="cd01392">
    <property type="entry name" value="HTH_LacI"/>
    <property type="match status" value="1"/>
</dbReference>
<keyword evidence="1" id="KW-0678">Repressor</keyword>
<keyword evidence="4" id="KW-0804">Transcription</keyword>
<dbReference type="EMBL" id="SNYJ01000002">
    <property type="protein sequence ID" value="TDQ42189.1"/>
    <property type="molecule type" value="Genomic_DNA"/>
</dbReference>
<dbReference type="Gene3D" id="1.10.260.40">
    <property type="entry name" value="lambda repressor-like DNA-binding domains"/>
    <property type="match status" value="1"/>
</dbReference>
<evidence type="ECO:0000256" key="2">
    <source>
        <dbReference type="ARBA" id="ARBA00023015"/>
    </source>
</evidence>